<dbReference type="PANTHER" id="PTHR45747">
    <property type="entry name" value="HISTONE-LYSINE N-METHYLTRANSFERASE E(Z)"/>
    <property type="match status" value="1"/>
</dbReference>
<accession>A0AA35ZKG8</accession>
<dbReference type="GO" id="GO:0031507">
    <property type="term" value="P:heterochromatin formation"/>
    <property type="evidence" value="ECO:0007669"/>
    <property type="project" value="TreeGrafter"/>
</dbReference>
<proteinExistence type="predicted"/>
<dbReference type="GO" id="GO:0046976">
    <property type="term" value="F:histone H3K27 methyltransferase activity"/>
    <property type="evidence" value="ECO:0007669"/>
    <property type="project" value="TreeGrafter"/>
</dbReference>
<protein>
    <submittedName>
        <fullName evidence="2">Uncharacterized protein</fullName>
    </submittedName>
</protein>
<dbReference type="AlphaFoldDB" id="A0AA35ZKG8"/>
<dbReference type="Proteomes" id="UP001177003">
    <property type="component" value="Chromosome 7"/>
</dbReference>
<dbReference type="GO" id="GO:0005634">
    <property type="term" value="C:nucleus"/>
    <property type="evidence" value="ECO:0007669"/>
    <property type="project" value="TreeGrafter"/>
</dbReference>
<keyword evidence="3" id="KW-1185">Reference proteome</keyword>
<sequence>MMKEFLIIKMIGFICVESSKSGLPPKHVERYNHMLTYLQTQSITLGVMNLLRLLYADLENHIPEPIVGSTNQQPLLDAPGDVFQLRKLLPTSLPYDFNIHFQTEKKHLDCMDVLSETHNRSSDQKIQIGANPVVNCEWKPLDKELYVKGLDIFGRNCCLITRNLLCGLKTCIEVANYMYEIGAETSLKACSMLDGNERVDANAQEGKQIALELEEEKKAQTERDKMLQMQVLHFSFQLLL</sequence>
<organism evidence="2 3">
    <name type="scientific">Lactuca saligna</name>
    <name type="common">Willowleaf lettuce</name>
    <dbReference type="NCBI Taxonomy" id="75948"/>
    <lineage>
        <taxon>Eukaryota</taxon>
        <taxon>Viridiplantae</taxon>
        <taxon>Streptophyta</taxon>
        <taxon>Embryophyta</taxon>
        <taxon>Tracheophyta</taxon>
        <taxon>Spermatophyta</taxon>
        <taxon>Magnoliopsida</taxon>
        <taxon>eudicotyledons</taxon>
        <taxon>Gunneridae</taxon>
        <taxon>Pentapetalae</taxon>
        <taxon>asterids</taxon>
        <taxon>campanulids</taxon>
        <taxon>Asterales</taxon>
        <taxon>Asteraceae</taxon>
        <taxon>Cichorioideae</taxon>
        <taxon>Cichorieae</taxon>
        <taxon>Lactucinae</taxon>
        <taxon>Lactuca</taxon>
    </lineage>
</organism>
<name>A0AA35ZKG8_LACSI</name>
<evidence type="ECO:0000313" key="2">
    <source>
        <dbReference type="EMBL" id="CAI9293838.1"/>
    </source>
</evidence>
<dbReference type="InterPro" id="IPR014710">
    <property type="entry name" value="RmlC-like_jellyroll"/>
</dbReference>
<evidence type="ECO:0000313" key="3">
    <source>
        <dbReference type="Proteomes" id="UP001177003"/>
    </source>
</evidence>
<keyword evidence="1" id="KW-0175">Coiled coil</keyword>
<dbReference type="PANTHER" id="PTHR45747:SF14">
    <property type="entry name" value="HISTONE-LYSINE N-METHYLTRANSFERASE EZA1"/>
    <property type="match status" value="1"/>
</dbReference>
<dbReference type="GO" id="GO:0003682">
    <property type="term" value="F:chromatin binding"/>
    <property type="evidence" value="ECO:0007669"/>
    <property type="project" value="TreeGrafter"/>
</dbReference>
<dbReference type="EMBL" id="OX465083">
    <property type="protein sequence ID" value="CAI9293838.1"/>
    <property type="molecule type" value="Genomic_DNA"/>
</dbReference>
<reference evidence="2" key="1">
    <citation type="submission" date="2023-04" db="EMBL/GenBank/DDBJ databases">
        <authorList>
            <person name="Vijverberg K."/>
            <person name="Xiong W."/>
            <person name="Schranz E."/>
        </authorList>
    </citation>
    <scope>NUCLEOTIDE SEQUENCE</scope>
</reference>
<gene>
    <name evidence="2" type="ORF">LSALG_LOCUS32846</name>
</gene>
<dbReference type="Gene3D" id="2.60.120.10">
    <property type="entry name" value="Jelly Rolls"/>
    <property type="match status" value="1"/>
</dbReference>
<dbReference type="InterPro" id="IPR045318">
    <property type="entry name" value="EZH1/2-like"/>
</dbReference>
<evidence type="ECO:0000256" key="1">
    <source>
        <dbReference type="SAM" id="Coils"/>
    </source>
</evidence>
<feature type="coiled-coil region" evidence="1">
    <location>
        <begin position="196"/>
        <end position="223"/>
    </location>
</feature>